<evidence type="ECO:0000313" key="2">
    <source>
        <dbReference type="EMBL" id="SDN06840.1"/>
    </source>
</evidence>
<dbReference type="EMBL" id="FNHL01000005">
    <property type="protein sequence ID" value="SDN06840.1"/>
    <property type="molecule type" value="Genomic_DNA"/>
</dbReference>
<dbReference type="Gene3D" id="3.30.420.10">
    <property type="entry name" value="Ribonuclease H-like superfamily/Ribonuclease H"/>
    <property type="match status" value="1"/>
</dbReference>
<dbReference type="AlphaFoldDB" id="A0A1G9YCQ6"/>
<dbReference type="InterPro" id="IPR012337">
    <property type="entry name" value="RNaseH-like_sf"/>
</dbReference>
<protein>
    <submittedName>
        <fullName evidence="2">Piwi domain-containing protein</fullName>
    </submittedName>
</protein>
<dbReference type="CDD" id="cd04659">
    <property type="entry name" value="Piwi_piwi-like_ProArk"/>
    <property type="match status" value="1"/>
</dbReference>
<keyword evidence="1" id="KW-0175">Coiled coil</keyword>
<dbReference type="RefSeq" id="WP_089699122.1">
    <property type="nucleotide sequence ID" value="NZ_FNHL01000005.1"/>
</dbReference>
<organism evidence="2 3">
    <name type="scientific">Halogranum gelatinilyticum</name>
    <dbReference type="NCBI Taxonomy" id="660521"/>
    <lineage>
        <taxon>Archaea</taxon>
        <taxon>Methanobacteriati</taxon>
        <taxon>Methanobacteriota</taxon>
        <taxon>Stenosarchaea group</taxon>
        <taxon>Halobacteria</taxon>
        <taxon>Halobacteriales</taxon>
        <taxon>Haloferacaceae</taxon>
    </lineage>
</organism>
<name>A0A1G9YCQ6_9EURY</name>
<dbReference type="STRING" id="660521.SAMN04487949_3248"/>
<reference evidence="3" key="1">
    <citation type="submission" date="2016-10" db="EMBL/GenBank/DDBJ databases">
        <authorList>
            <person name="Varghese N."/>
            <person name="Submissions S."/>
        </authorList>
    </citation>
    <scope>NUCLEOTIDE SEQUENCE [LARGE SCALE GENOMIC DNA]</scope>
    <source>
        <strain evidence="3">CGMCC 1.10119</strain>
    </source>
</reference>
<evidence type="ECO:0000313" key="3">
    <source>
        <dbReference type="Proteomes" id="UP000199451"/>
    </source>
</evidence>
<dbReference type="SUPFAM" id="SSF53098">
    <property type="entry name" value="Ribonuclease H-like"/>
    <property type="match status" value="1"/>
</dbReference>
<keyword evidence="3" id="KW-1185">Reference proteome</keyword>
<feature type="coiled-coil region" evidence="1">
    <location>
        <begin position="116"/>
        <end position="143"/>
    </location>
</feature>
<proteinExistence type="predicted"/>
<evidence type="ECO:0000256" key="1">
    <source>
        <dbReference type="SAM" id="Coils"/>
    </source>
</evidence>
<gene>
    <name evidence="2" type="ORF">SAMN04487949_3248</name>
</gene>
<dbReference type="Proteomes" id="UP000199451">
    <property type="component" value="Unassembled WGS sequence"/>
</dbReference>
<sequence>MTGFTAEVLDEPGLMFADSEEAIDPRVGLMKYGPRTPSGKSEHQVINIGYIGSGRSLGGLEKLFSDMELAITADEDKSKRWKPPFPGLGERSPLNFTFNTQKRWRQTITRGEIRDLKQIRSRKDRLEEAVEIIKINLEVLYAKETPPDVVFIAIPEAMWDACTPSHQDHARMQSETSDFHNRIKLLGMEVGLPTQLMQPKTLRGEDVQDKSEIAWNIAVGTLYKAQRGHPWKLTELEDGTCFAGISFYKERGGDKSRTRTAMAQVFLETGENFILRGDPVEGEKHGPGNNHLAEEDAEQLVKKILRHYRSHKKTEPRRLVLHKRSEFWEDEREGFIKGAGSIELMDFVTVRERHPVRALSSGIYPALRGTMLSAPNHEEHYLYTKGYIPALSTYPASNIPEPIVVKPDPEVSDSSPQKLCREMLAFTKLDWNTSDFCTKLPVTIGISDAVGNILAEAEAQNTRLDIHYYHYM</sequence>
<dbReference type="GO" id="GO:0003676">
    <property type="term" value="F:nucleic acid binding"/>
    <property type="evidence" value="ECO:0007669"/>
    <property type="project" value="InterPro"/>
</dbReference>
<dbReference type="OrthoDB" id="145936at2157"/>
<accession>A0A1G9YCQ6</accession>
<dbReference type="InterPro" id="IPR036397">
    <property type="entry name" value="RNaseH_sf"/>
</dbReference>